<evidence type="ECO:0000313" key="5">
    <source>
        <dbReference type="Proteomes" id="UP000179076"/>
    </source>
</evidence>
<dbReference type="EMBL" id="MFSP01000059">
    <property type="protein sequence ID" value="OGI67494.1"/>
    <property type="molecule type" value="Genomic_DNA"/>
</dbReference>
<accession>A0A1F6VD18</accession>
<feature type="disulfide bond" description="Redox-active" evidence="3">
    <location>
        <begin position="20"/>
        <end position="24"/>
    </location>
</feature>
<reference evidence="4 5" key="1">
    <citation type="journal article" date="2016" name="Nat. Commun.">
        <title>Thousands of microbial genomes shed light on interconnected biogeochemical processes in an aquifer system.</title>
        <authorList>
            <person name="Anantharaman K."/>
            <person name="Brown C.T."/>
            <person name="Hug L.A."/>
            <person name="Sharon I."/>
            <person name="Castelle C.J."/>
            <person name="Probst A.J."/>
            <person name="Thomas B.C."/>
            <person name="Singh A."/>
            <person name="Wilkins M.J."/>
            <person name="Karaoz U."/>
            <person name="Brodie E.L."/>
            <person name="Williams K.H."/>
            <person name="Hubbard S.S."/>
            <person name="Banfield J.F."/>
        </authorList>
    </citation>
    <scope>NUCLEOTIDE SEQUENCE [LARGE SCALE GENOMIC DNA]</scope>
</reference>
<keyword evidence="3" id="KW-1015">Disulfide bond</keyword>
<feature type="binding site" evidence="2">
    <location>
        <position position="111"/>
    </location>
    <ligand>
        <name>Cu cation</name>
        <dbReference type="ChEBI" id="CHEBI:23378"/>
    </ligand>
</feature>
<dbReference type="AlphaFoldDB" id="A0A1F6VD18"/>
<dbReference type="GO" id="GO:0046872">
    <property type="term" value="F:metal ion binding"/>
    <property type="evidence" value="ECO:0007669"/>
    <property type="project" value="UniProtKB-KW"/>
</dbReference>
<dbReference type="PANTHER" id="PTHR12151:SF25">
    <property type="entry name" value="LINALOOL DEHYDRATASE_ISOMERASE DOMAIN-CONTAINING PROTEIN"/>
    <property type="match status" value="1"/>
</dbReference>
<gene>
    <name evidence="4" type="ORF">A2W18_04780</name>
</gene>
<comment type="similarity">
    <text evidence="1">Belongs to the SCO1/2 family.</text>
</comment>
<name>A0A1F6VD18_9PROT</name>
<comment type="caution">
    <text evidence="4">The sequence shown here is derived from an EMBL/GenBank/DDBJ whole genome shotgun (WGS) entry which is preliminary data.</text>
</comment>
<dbReference type="PANTHER" id="PTHR12151">
    <property type="entry name" value="ELECTRON TRANSPORT PROTIN SCO1/SENC FAMILY MEMBER"/>
    <property type="match status" value="1"/>
</dbReference>
<dbReference type="Gene3D" id="3.40.30.10">
    <property type="entry name" value="Glutaredoxin"/>
    <property type="match status" value="1"/>
</dbReference>
<dbReference type="InterPro" id="IPR003782">
    <property type="entry name" value="SCO1/SenC"/>
</dbReference>
<keyword evidence="2" id="KW-0186">Copper</keyword>
<dbReference type="SUPFAM" id="SSF52833">
    <property type="entry name" value="Thioredoxin-like"/>
    <property type="match status" value="1"/>
</dbReference>
<feature type="non-terminal residue" evidence="4">
    <location>
        <position position="1"/>
    </location>
</feature>
<keyword evidence="2" id="KW-0479">Metal-binding</keyword>
<evidence type="ECO:0000256" key="1">
    <source>
        <dbReference type="ARBA" id="ARBA00010996"/>
    </source>
</evidence>
<sequence>FNLDRLRGKWTFAYFGYTYCPDVCPTMLAELARVQSLLASAGLDDANQYLMISVDPKRDTPQHLAQYVPHFNKKLIGVTGTRAALDQLTQQVGVAYDFPEGTDGENYPVSHSSIVALFDPDARLHAVFTVPHKAESIADGFRKLRTRWRAAES</sequence>
<protein>
    <recommendedName>
        <fullName evidence="6">SCO family protein</fullName>
    </recommendedName>
</protein>
<evidence type="ECO:0000256" key="2">
    <source>
        <dbReference type="PIRSR" id="PIRSR603782-1"/>
    </source>
</evidence>
<feature type="binding site" evidence="2">
    <location>
        <position position="20"/>
    </location>
    <ligand>
        <name>Cu cation</name>
        <dbReference type="ChEBI" id="CHEBI:23378"/>
    </ligand>
</feature>
<feature type="binding site" evidence="2">
    <location>
        <position position="24"/>
    </location>
    <ligand>
        <name>Cu cation</name>
        <dbReference type="ChEBI" id="CHEBI:23378"/>
    </ligand>
</feature>
<dbReference type="Pfam" id="PF02630">
    <property type="entry name" value="SCO1-SenC"/>
    <property type="match status" value="1"/>
</dbReference>
<dbReference type="InterPro" id="IPR036249">
    <property type="entry name" value="Thioredoxin-like_sf"/>
</dbReference>
<dbReference type="Proteomes" id="UP000179076">
    <property type="component" value="Unassembled WGS sequence"/>
</dbReference>
<organism evidence="4 5">
    <name type="scientific">Candidatus Muproteobacteria bacterium RBG_16_60_9</name>
    <dbReference type="NCBI Taxonomy" id="1817755"/>
    <lineage>
        <taxon>Bacteria</taxon>
        <taxon>Pseudomonadati</taxon>
        <taxon>Pseudomonadota</taxon>
        <taxon>Candidatus Muproteobacteria</taxon>
    </lineage>
</organism>
<evidence type="ECO:0000256" key="3">
    <source>
        <dbReference type="PIRSR" id="PIRSR603782-2"/>
    </source>
</evidence>
<proteinExistence type="inferred from homology"/>
<evidence type="ECO:0008006" key="6">
    <source>
        <dbReference type="Google" id="ProtNLM"/>
    </source>
</evidence>
<dbReference type="CDD" id="cd02968">
    <property type="entry name" value="SCO"/>
    <property type="match status" value="1"/>
</dbReference>
<evidence type="ECO:0000313" key="4">
    <source>
        <dbReference type="EMBL" id="OGI67494.1"/>
    </source>
</evidence>